<sequence length="148" mass="16732">MVQRKRLSPHPNVCCLSSHIQKSSHSSISEFPPISSTTSSILRPSTAGQIVEFRHPFVFFKTAFSILAKFRKAMVTLVSRTGRQAQRYCSDGCQCRQVVGCVPYRYRKLTREDGTTNREVEVLVVRSQKGQGLMFPKVLILLYSTAFT</sequence>
<dbReference type="GO" id="GO:0046872">
    <property type="term" value="F:metal ion binding"/>
    <property type="evidence" value="ECO:0007669"/>
    <property type="project" value="UniProtKB-KW"/>
</dbReference>
<reference evidence="3" key="1">
    <citation type="submission" date="2021-01" db="UniProtKB">
        <authorList>
            <consortium name="EnsemblPlants"/>
        </authorList>
    </citation>
    <scope>IDENTIFICATION</scope>
</reference>
<dbReference type="AlphaFoldDB" id="A0A7N0V470"/>
<keyword evidence="4" id="KW-1185">Reference proteome</keyword>
<dbReference type="PANTHER" id="PTHR12629">
    <property type="entry name" value="DIPHOSPHOINOSITOL POLYPHOSPHATE PHOSPHOHYDROLASE"/>
    <property type="match status" value="1"/>
</dbReference>
<dbReference type="GO" id="GO:0016787">
    <property type="term" value="F:hydrolase activity"/>
    <property type="evidence" value="ECO:0007669"/>
    <property type="project" value="UniProtKB-KW"/>
</dbReference>
<dbReference type="Proteomes" id="UP000594263">
    <property type="component" value="Unplaced"/>
</dbReference>
<dbReference type="GO" id="GO:0005634">
    <property type="term" value="C:nucleus"/>
    <property type="evidence" value="ECO:0007669"/>
    <property type="project" value="TreeGrafter"/>
</dbReference>
<dbReference type="Gramene" id="Kaladp0095s0800.1.v1.1">
    <property type="protein sequence ID" value="Kaladp0095s0800.1.v1.1"/>
    <property type="gene ID" value="Kaladp0095s0800.v1.1"/>
</dbReference>
<protein>
    <submittedName>
        <fullName evidence="3">Uncharacterized protein</fullName>
    </submittedName>
</protein>
<proteinExistence type="predicted"/>
<dbReference type="GO" id="GO:0005737">
    <property type="term" value="C:cytoplasm"/>
    <property type="evidence" value="ECO:0007669"/>
    <property type="project" value="TreeGrafter"/>
</dbReference>
<evidence type="ECO:0000256" key="2">
    <source>
        <dbReference type="ARBA" id="ARBA00022801"/>
    </source>
</evidence>
<accession>A0A7N0V470</accession>
<evidence type="ECO:0000313" key="4">
    <source>
        <dbReference type="Proteomes" id="UP000594263"/>
    </source>
</evidence>
<keyword evidence="1" id="KW-0479">Metal-binding</keyword>
<organism evidence="3 4">
    <name type="scientific">Kalanchoe fedtschenkoi</name>
    <name type="common">Lavender scallops</name>
    <name type="synonym">South American air plant</name>
    <dbReference type="NCBI Taxonomy" id="63787"/>
    <lineage>
        <taxon>Eukaryota</taxon>
        <taxon>Viridiplantae</taxon>
        <taxon>Streptophyta</taxon>
        <taxon>Embryophyta</taxon>
        <taxon>Tracheophyta</taxon>
        <taxon>Spermatophyta</taxon>
        <taxon>Magnoliopsida</taxon>
        <taxon>eudicotyledons</taxon>
        <taxon>Gunneridae</taxon>
        <taxon>Pentapetalae</taxon>
        <taxon>Saxifragales</taxon>
        <taxon>Crassulaceae</taxon>
        <taxon>Kalanchoe</taxon>
    </lineage>
</organism>
<evidence type="ECO:0000313" key="3">
    <source>
        <dbReference type="EnsemblPlants" id="Kaladp0095s0800.1.v1.1"/>
    </source>
</evidence>
<evidence type="ECO:0000256" key="1">
    <source>
        <dbReference type="ARBA" id="ARBA00022723"/>
    </source>
</evidence>
<dbReference type="EnsemblPlants" id="Kaladp0095s0800.1.v1.1">
    <property type="protein sequence ID" value="Kaladp0095s0800.1.v1.1"/>
    <property type="gene ID" value="Kaladp0095s0800.v1.1"/>
</dbReference>
<name>A0A7N0V470_KALFE</name>
<dbReference type="PANTHER" id="PTHR12629:SF15">
    <property type="entry name" value="NUDIX HYDROLASE 4"/>
    <property type="match status" value="1"/>
</dbReference>
<keyword evidence="2" id="KW-0378">Hydrolase</keyword>